<evidence type="ECO:0000259" key="2">
    <source>
        <dbReference type="Pfam" id="PF14347"/>
    </source>
</evidence>
<feature type="chain" id="PRO_5032846548" description="DUF4399 domain-containing protein" evidence="1">
    <location>
        <begin position="22"/>
        <end position="266"/>
    </location>
</feature>
<gene>
    <name evidence="3" type="ORF">HNQ51_002810</name>
</gene>
<dbReference type="Proteomes" id="UP000554837">
    <property type="component" value="Unassembled WGS sequence"/>
</dbReference>
<organism evidence="3 4">
    <name type="scientific">Inhella inkyongensis</name>
    <dbReference type="NCBI Taxonomy" id="392593"/>
    <lineage>
        <taxon>Bacteria</taxon>
        <taxon>Pseudomonadati</taxon>
        <taxon>Pseudomonadota</taxon>
        <taxon>Betaproteobacteria</taxon>
        <taxon>Burkholderiales</taxon>
        <taxon>Sphaerotilaceae</taxon>
        <taxon>Inhella</taxon>
    </lineage>
</organism>
<evidence type="ECO:0000313" key="3">
    <source>
        <dbReference type="EMBL" id="MBB5205491.1"/>
    </source>
</evidence>
<proteinExistence type="predicted"/>
<feature type="signal peptide" evidence="1">
    <location>
        <begin position="1"/>
        <end position="21"/>
    </location>
</feature>
<reference evidence="3 4" key="1">
    <citation type="submission" date="2020-08" db="EMBL/GenBank/DDBJ databases">
        <title>Genomic Encyclopedia of Type Strains, Phase IV (KMG-IV): sequencing the most valuable type-strain genomes for metagenomic binning, comparative biology and taxonomic classification.</title>
        <authorList>
            <person name="Goeker M."/>
        </authorList>
    </citation>
    <scope>NUCLEOTIDE SEQUENCE [LARGE SCALE GENOMIC DNA]</scope>
    <source>
        <strain evidence="3 4">DSM 23958</strain>
    </source>
</reference>
<comment type="caution">
    <text evidence="3">The sequence shown here is derived from an EMBL/GenBank/DDBJ whole genome shotgun (WGS) entry which is preliminary data.</text>
</comment>
<protein>
    <recommendedName>
        <fullName evidence="2">DUF4399 domain-containing protein</fullName>
    </recommendedName>
</protein>
<feature type="domain" description="DUF4399" evidence="2">
    <location>
        <begin position="63"/>
        <end position="150"/>
    </location>
</feature>
<accession>A0A840SAG8</accession>
<dbReference type="EMBL" id="JACHHO010000004">
    <property type="protein sequence ID" value="MBB5205491.1"/>
    <property type="molecule type" value="Genomic_DNA"/>
</dbReference>
<dbReference type="AlphaFoldDB" id="A0A840SAG8"/>
<name>A0A840SAG8_9BURK</name>
<evidence type="ECO:0000313" key="4">
    <source>
        <dbReference type="Proteomes" id="UP000554837"/>
    </source>
</evidence>
<feature type="domain" description="DUF4399" evidence="2">
    <location>
        <begin position="184"/>
        <end position="264"/>
    </location>
</feature>
<sequence>MRALQSLLLCSMALSVSPLWAQNAVPLDAAKHPWSTPAPRGLKAAHFTNISDGARIETPFLLKFGLTGMGLAPITKEQKGTGHHHLLINRELPLDLTQPLPFNDQYIHFGKGQMESVLTLKPGDYTLRLVLADHRHVPHFVYSKPLRVKVTAHHADVPPDSLGQAGVSLWLPKAEVAPGIPVQVLFHASKLNVSHHALQSTGTGHFRLTLKDGAGRSESMDFREGQTEAWLKPPRGQYQLRVDFMDNVEPGRVLHSSSPVTLKVGA</sequence>
<dbReference type="Pfam" id="PF14347">
    <property type="entry name" value="DUF4399"/>
    <property type="match status" value="2"/>
</dbReference>
<evidence type="ECO:0000256" key="1">
    <source>
        <dbReference type="SAM" id="SignalP"/>
    </source>
</evidence>
<keyword evidence="1" id="KW-0732">Signal</keyword>
<dbReference type="RefSeq" id="WP_175423608.1">
    <property type="nucleotide sequence ID" value="NZ_CP040709.1"/>
</dbReference>
<keyword evidence="4" id="KW-1185">Reference proteome</keyword>
<dbReference type="InterPro" id="IPR025512">
    <property type="entry name" value="DUF4399"/>
</dbReference>